<dbReference type="SMART" id="SM00248">
    <property type="entry name" value="ANK"/>
    <property type="match status" value="2"/>
</dbReference>
<dbReference type="OrthoDB" id="194358at2759"/>
<dbReference type="AlphaFoldDB" id="A0A2J6S3S6"/>
<sequence length="849" mass="94399">MSSSKSKYDWDIHLPRMRSLYLAGLSVPEICKAIQCEATGFTPGQSIVYQKLRSEGYPTEKNHRAKVLRAYELSRQHDSEAGSVTSGLQPMHRNIFPHEERPENPNLAFHPSTSNMLTQQPLMTSITVNPSILEYSITSNILCEMGRSANLTLQNEIQYADVSNGRKFDAASEACWTAELPVVQRQYGFDVEQNTLMAVTQTDQSGPNLSKQPDLFDNQEWLYNNTPLSDCQGQHQDSMSWDQSELGNTQGYDSCSSNELPNPSLSSLLTEANMPVREGSLVTSTPGRFSTGAETPLEILTTNLPGEDGTGRPIAIDGDGLLMKLPADLNDVNLAFQTGQHDSPDSPESKITPSPTDSSTFGSRMLGVTRRARSGLMYMIKRDSGYASGRNSPLTLSSEDTRPDPSSLLEFKGLYRVPCQRLHEPPPIVTFYIPQSKIMERFKETQTCPQCQYSSIHNLSWSARYLGLAVFKAELKLDTKYQIAALDKAGNSALHYAASGGAGYEHFAALIHAGVDPYQINTAGQLFLHCLRPYIREIGSEGFDDKLVTGFHTDLVDLLNKFQPKGAFRWRDNEGCTVLDAIASNISNATLRDRTLRRIKDAGLSIEISSQYPRRTSSRSQAKETPSTNADSFATTQDRQRKAYDILGRASMEPSYVDPDTGDNVLHALARLKPGGSLLSKIQEFVLQDIDLNLHNRDRDCPLAAFISERPFLGKHNDETGATMSKYLDTLLWKDARRRIPNRINVNMRNREGATALYYAAIRARPDSVRSLIEAGANVNARQDVDGDKISILRATMNAKAQAVLDKDDLKVKDFENVISYLEHENAVVEPSLFEERAVCENSVRIMPL</sequence>
<dbReference type="Gene3D" id="1.25.40.20">
    <property type="entry name" value="Ankyrin repeat-containing domain"/>
    <property type="match status" value="2"/>
</dbReference>
<dbReference type="InterPro" id="IPR036770">
    <property type="entry name" value="Ankyrin_rpt-contain_sf"/>
</dbReference>
<dbReference type="InterPro" id="IPR002110">
    <property type="entry name" value="Ankyrin_rpt"/>
</dbReference>
<dbReference type="PROSITE" id="PS50297">
    <property type="entry name" value="ANK_REP_REGION"/>
    <property type="match status" value="1"/>
</dbReference>
<dbReference type="PANTHER" id="PTHR24180">
    <property type="entry name" value="CYCLIN-DEPENDENT KINASE INHIBITOR 2C-RELATED"/>
    <property type="match status" value="1"/>
</dbReference>
<name>A0A2J6S3S6_HYAVF</name>
<evidence type="ECO:0000313" key="5">
    <source>
        <dbReference type="EMBL" id="PMD45388.1"/>
    </source>
</evidence>
<dbReference type="EMBL" id="KZ613940">
    <property type="protein sequence ID" value="PMD45388.1"/>
    <property type="molecule type" value="Genomic_DNA"/>
</dbReference>
<feature type="compositionally biased region" description="Polar residues" evidence="4">
    <location>
        <begin position="227"/>
        <end position="253"/>
    </location>
</feature>
<feature type="region of interest" description="Disordered" evidence="4">
    <location>
        <begin position="610"/>
        <end position="635"/>
    </location>
</feature>
<protein>
    <recommendedName>
        <fullName evidence="7">Ankyrin</fullName>
    </recommendedName>
</protein>
<feature type="region of interest" description="Disordered" evidence="4">
    <location>
        <begin position="227"/>
        <end position="259"/>
    </location>
</feature>
<accession>A0A2J6S3S6</accession>
<evidence type="ECO:0000256" key="4">
    <source>
        <dbReference type="SAM" id="MobiDB-lite"/>
    </source>
</evidence>
<evidence type="ECO:0000256" key="1">
    <source>
        <dbReference type="ARBA" id="ARBA00022737"/>
    </source>
</evidence>
<feature type="compositionally biased region" description="Polar residues" evidence="4">
    <location>
        <begin position="349"/>
        <end position="362"/>
    </location>
</feature>
<evidence type="ECO:0000313" key="6">
    <source>
        <dbReference type="Proteomes" id="UP000235786"/>
    </source>
</evidence>
<reference evidence="5 6" key="1">
    <citation type="submission" date="2016-04" db="EMBL/GenBank/DDBJ databases">
        <title>A degradative enzymes factory behind the ericoid mycorrhizal symbiosis.</title>
        <authorList>
            <consortium name="DOE Joint Genome Institute"/>
            <person name="Martino E."/>
            <person name="Morin E."/>
            <person name="Grelet G."/>
            <person name="Kuo A."/>
            <person name="Kohler A."/>
            <person name="Daghino S."/>
            <person name="Barry K."/>
            <person name="Choi C."/>
            <person name="Cichocki N."/>
            <person name="Clum A."/>
            <person name="Copeland A."/>
            <person name="Hainaut M."/>
            <person name="Haridas S."/>
            <person name="Labutti K."/>
            <person name="Lindquist E."/>
            <person name="Lipzen A."/>
            <person name="Khouja H.-R."/>
            <person name="Murat C."/>
            <person name="Ohm R."/>
            <person name="Olson A."/>
            <person name="Spatafora J."/>
            <person name="Veneault-Fourrey C."/>
            <person name="Henrissat B."/>
            <person name="Grigoriev I."/>
            <person name="Martin F."/>
            <person name="Perotto S."/>
        </authorList>
    </citation>
    <scope>NUCLEOTIDE SEQUENCE [LARGE SCALE GENOMIC DNA]</scope>
    <source>
        <strain evidence="5 6">F</strain>
    </source>
</reference>
<proteinExistence type="predicted"/>
<evidence type="ECO:0008006" key="7">
    <source>
        <dbReference type="Google" id="ProtNLM"/>
    </source>
</evidence>
<keyword evidence="6" id="KW-1185">Reference proteome</keyword>
<dbReference type="SUPFAM" id="SSF48403">
    <property type="entry name" value="Ankyrin repeat"/>
    <property type="match status" value="1"/>
</dbReference>
<feature type="region of interest" description="Disordered" evidence="4">
    <location>
        <begin position="337"/>
        <end position="363"/>
    </location>
</feature>
<feature type="repeat" description="ANK" evidence="3">
    <location>
        <begin position="752"/>
        <end position="784"/>
    </location>
</feature>
<dbReference type="PANTHER" id="PTHR24180:SF45">
    <property type="entry name" value="POLY [ADP-RIBOSE] POLYMERASE TANKYRASE"/>
    <property type="match status" value="1"/>
</dbReference>
<dbReference type="InterPro" id="IPR051637">
    <property type="entry name" value="Ank_repeat_dom-contain_49"/>
</dbReference>
<keyword evidence="2 3" id="KW-0040">ANK repeat</keyword>
<dbReference type="PROSITE" id="PS50088">
    <property type="entry name" value="ANK_REPEAT"/>
    <property type="match status" value="1"/>
</dbReference>
<keyword evidence="1" id="KW-0677">Repeat</keyword>
<dbReference type="Pfam" id="PF00023">
    <property type="entry name" value="Ank"/>
    <property type="match status" value="1"/>
</dbReference>
<dbReference type="Proteomes" id="UP000235786">
    <property type="component" value="Unassembled WGS sequence"/>
</dbReference>
<gene>
    <name evidence="5" type="ORF">L207DRAFT_578308</name>
</gene>
<evidence type="ECO:0000256" key="2">
    <source>
        <dbReference type="ARBA" id="ARBA00023043"/>
    </source>
</evidence>
<organism evidence="5 6">
    <name type="scientific">Hyaloscypha variabilis (strain UAMH 11265 / GT02V1 / F)</name>
    <name type="common">Meliniomyces variabilis</name>
    <dbReference type="NCBI Taxonomy" id="1149755"/>
    <lineage>
        <taxon>Eukaryota</taxon>
        <taxon>Fungi</taxon>
        <taxon>Dikarya</taxon>
        <taxon>Ascomycota</taxon>
        <taxon>Pezizomycotina</taxon>
        <taxon>Leotiomycetes</taxon>
        <taxon>Helotiales</taxon>
        <taxon>Hyaloscyphaceae</taxon>
        <taxon>Hyaloscypha</taxon>
        <taxon>Hyaloscypha variabilis</taxon>
    </lineage>
</organism>
<evidence type="ECO:0000256" key="3">
    <source>
        <dbReference type="PROSITE-ProRule" id="PRU00023"/>
    </source>
</evidence>